<dbReference type="InterPro" id="IPR001867">
    <property type="entry name" value="OmpR/PhoB-type_DNA-bd"/>
</dbReference>
<dbReference type="EMBL" id="JAAGME010001091">
    <property type="protein sequence ID" value="NEB70657.1"/>
    <property type="molecule type" value="Genomic_DNA"/>
</dbReference>
<organism evidence="6 7">
    <name type="scientific">Streptomyces microflavus</name>
    <name type="common">Streptomyces lipmanii</name>
    <dbReference type="NCBI Taxonomy" id="1919"/>
    <lineage>
        <taxon>Bacteria</taxon>
        <taxon>Bacillati</taxon>
        <taxon>Actinomycetota</taxon>
        <taxon>Actinomycetes</taxon>
        <taxon>Kitasatosporales</taxon>
        <taxon>Streptomycetaceae</taxon>
        <taxon>Streptomyces</taxon>
    </lineage>
</organism>
<dbReference type="InterPro" id="IPR016032">
    <property type="entry name" value="Sig_transdc_resp-reg_C-effctor"/>
</dbReference>
<feature type="DNA-binding region" description="OmpR/PhoB-type" evidence="4">
    <location>
        <begin position="1"/>
        <end position="97"/>
    </location>
</feature>
<name>A0A6N9VDY9_STRMI</name>
<dbReference type="GO" id="GO:0000160">
    <property type="term" value="P:phosphorelay signal transduction system"/>
    <property type="evidence" value="ECO:0007669"/>
    <property type="project" value="UniProtKB-KW"/>
</dbReference>
<dbReference type="Gene3D" id="1.25.40.10">
    <property type="entry name" value="Tetratricopeptide repeat domain"/>
    <property type="match status" value="2"/>
</dbReference>
<dbReference type="RefSeq" id="WP_164358353.1">
    <property type="nucleotide sequence ID" value="NZ_JAAGME010001091.1"/>
</dbReference>
<dbReference type="AlphaFoldDB" id="A0A6N9VDY9"/>
<comment type="caution">
    <text evidence="6">The sequence shown here is derived from an EMBL/GenBank/DDBJ whole genome shotgun (WGS) entry which is preliminary data.</text>
</comment>
<evidence type="ECO:0000256" key="4">
    <source>
        <dbReference type="PROSITE-ProRule" id="PRU01091"/>
    </source>
</evidence>
<dbReference type="InterPro" id="IPR036388">
    <property type="entry name" value="WH-like_DNA-bd_sf"/>
</dbReference>
<dbReference type="Proteomes" id="UP000471648">
    <property type="component" value="Unassembled WGS sequence"/>
</dbReference>
<dbReference type="Pfam" id="PF00486">
    <property type="entry name" value="Trans_reg_C"/>
    <property type="match status" value="1"/>
</dbReference>
<dbReference type="InterPro" id="IPR027417">
    <property type="entry name" value="P-loop_NTPase"/>
</dbReference>
<dbReference type="CDD" id="cd15831">
    <property type="entry name" value="BTAD"/>
    <property type="match status" value="1"/>
</dbReference>
<dbReference type="GO" id="GO:0006355">
    <property type="term" value="P:regulation of DNA-templated transcription"/>
    <property type="evidence" value="ECO:0007669"/>
    <property type="project" value="InterPro"/>
</dbReference>
<dbReference type="InterPro" id="IPR011990">
    <property type="entry name" value="TPR-like_helical_dom_sf"/>
</dbReference>
<dbReference type="Gene3D" id="1.10.10.10">
    <property type="entry name" value="Winged helix-like DNA-binding domain superfamily/Winged helix DNA-binding domain"/>
    <property type="match status" value="1"/>
</dbReference>
<dbReference type="SUPFAM" id="SSF48452">
    <property type="entry name" value="TPR-like"/>
    <property type="match status" value="3"/>
</dbReference>
<reference evidence="6 7" key="1">
    <citation type="submission" date="2020-01" db="EMBL/GenBank/DDBJ databases">
        <title>Insect and environment-associated Actinomycetes.</title>
        <authorList>
            <person name="Currrie C."/>
            <person name="Chevrette M."/>
            <person name="Carlson C."/>
            <person name="Stubbendieck R."/>
            <person name="Wendt-Pienkowski E."/>
        </authorList>
    </citation>
    <scope>NUCLEOTIDE SEQUENCE [LARGE SCALE GENOMIC DNA]</scope>
    <source>
        <strain evidence="6 7">SID14438</strain>
    </source>
</reference>
<dbReference type="SUPFAM" id="SSF52540">
    <property type="entry name" value="P-loop containing nucleoside triphosphate hydrolases"/>
    <property type="match status" value="1"/>
</dbReference>
<accession>A0A6N9VDY9</accession>
<gene>
    <name evidence="6" type="ORF">G3I39_26880</name>
</gene>
<dbReference type="InterPro" id="IPR058852">
    <property type="entry name" value="HTH_77"/>
</dbReference>
<dbReference type="SMART" id="SM01043">
    <property type="entry name" value="BTAD"/>
    <property type="match status" value="1"/>
</dbReference>
<keyword evidence="2" id="KW-0902">Two-component regulatory system</keyword>
<dbReference type="PANTHER" id="PTHR47691:SF3">
    <property type="entry name" value="HTH-TYPE TRANSCRIPTIONAL REGULATOR RV0890C-RELATED"/>
    <property type="match status" value="1"/>
</dbReference>
<dbReference type="GO" id="GO:0003677">
    <property type="term" value="F:DNA binding"/>
    <property type="evidence" value="ECO:0007669"/>
    <property type="project" value="UniProtKB-UniRule"/>
</dbReference>
<dbReference type="PROSITE" id="PS51755">
    <property type="entry name" value="OMPR_PHOB"/>
    <property type="match status" value="1"/>
</dbReference>
<evidence type="ECO:0000256" key="3">
    <source>
        <dbReference type="ARBA" id="ARBA00023125"/>
    </source>
</evidence>
<comment type="similarity">
    <text evidence="1">Belongs to the AfsR/DnrI/RedD regulatory family.</text>
</comment>
<dbReference type="Pfam" id="PF03704">
    <property type="entry name" value="BTAD"/>
    <property type="match status" value="1"/>
</dbReference>
<evidence type="ECO:0000256" key="1">
    <source>
        <dbReference type="ARBA" id="ARBA00005820"/>
    </source>
</evidence>
<evidence type="ECO:0000256" key="2">
    <source>
        <dbReference type="ARBA" id="ARBA00023012"/>
    </source>
</evidence>
<evidence type="ECO:0000259" key="5">
    <source>
        <dbReference type="PROSITE" id="PS51755"/>
    </source>
</evidence>
<keyword evidence="3 4" id="KW-0238">DNA-binding</keyword>
<dbReference type="Pfam" id="PF25872">
    <property type="entry name" value="HTH_77"/>
    <property type="match status" value="1"/>
</dbReference>
<sequence>MQFGVLGPLEVWTAQGRQVRVPELKVRTLLADLLVHHGHVVSTGQLIEDLWGGSTFTAQPVSSLQAKVSQLRRALENAEPGARSLIVHRPPGYLLDVPAEALDLGRFRALVAEARACDVPRTRADLLTDSLALWRGPAFADFADQPFAAPAAVSLEEERLRVVEEHADARLALGEHGALLGELAALVGRFPLREGLRAAQMRALYQADRPAEALDSFAEFRRSLDEELGLTPGPALVELQRAILRHDPQLARREPDPAAVVTVARARTNLSAPAGNLIGRGDALAEVRRLLFERRLVTLTGPGGVGKTRMAVAAAEGVAAEFPDGAWLVELARTDAADGSMDPRDLAELVLGVLGIRESVPDDRTDDPVRRLAGVLAPQRVLLVLDNCEHVLDAVVRLVGPLLDSAPGLHVLTTSQESLRLTREAVWPVLPLELPPPGQDGVEELRASSAVQLFAERAAAGDPAFVLDDTTAPMIAEMCRRLDGLPLALELAATRVRALGVRELHDRLDDRFRLLTGGYRDAPRRHRTLQATIDWSWSLLDPREQSVLRRLAVFADGCCLEAAEEVCAGGEVERTDVLDILAALVDRSLVLRAEGPGSTRYRLLESVAVYAQQKLRDSAEATVIAARQLGHFTELAERARPHLYGRDQYRWLRRLDAESANFHRALEEARRTGAAATAVRLVNALSWYRFLRGRLGEGRKALADALNTPGEVEPAARAEGRAWHTGFTLLLGEPGGSAGPELACPPARAEQTVERARAEWFLGFAQWNVGAFSAGERSVQRALRDFRVLRDPWGTAAALSSRAALALGRGDLAALHGNALEAHDHFVELGENWGKLKATETLSVLAEINGDYERATQLHREGLRIAETLELWSEVSRKMSGLGRIALLMSRYREAENFHARALRLAVEQGNRPAEQFAAVGLALGSRREGRLDEAESLLRPWLTWNRSRHDAPGLALVLAELGFIAEQREDGPGALTLHLDGLAAARAAGDPRSVALALEGVAGAYSLTGRPYEAARLLGTATATRLRSGAPQPHAERDDVDRISARLREDLGVAVYATQFSAGESLDHTETLVAGSPPVGR</sequence>
<dbReference type="SMART" id="SM00862">
    <property type="entry name" value="Trans_reg_C"/>
    <property type="match status" value="1"/>
</dbReference>
<dbReference type="PANTHER" id="PTHR47691">
    <property type="entry name" value="REGULATOR-RELATED"/>
    <property type="match status" value="1"/>
</dbReference>
<feature type="domain" description="OmpR/PhoB-type" evidence="5">
    <location>
        <begin position="1"/>
        <end position="97"/>
    </location>
</feature>
<proteinExistence type="inferred from homology"/>
<dbReference type="InterPro" id="IPR005158">
    <property type="entry name" value="BTAD"/>
</dbReference>
<dbReference type="PRINTS" id="PR00364">
    <property type="entry name" value="DISEASERSIST"/>
</dbReference>
<dbReference type="SUPFAM" id="SSF46894">
    <property type="entry name" value="C-terminal effector domain of the bipartite response regulators"/>
    <property type="match status" value="1"/>
</dbReference>
<evidence type="ECO:0000313" key="7">
    <source>
        <dbReference type="Proteomes" id="UP000471648"/>
    </source>
</evidence>
<protein>
    <submittedName>
        <fullName evidence="6">AfsR/SARP family transcriptional regulator</fullName>
    </submittedName>
</protein>
<evidence type="ECO:0000313" key="6">
    <source>
        <dbReference type="EMBL" id="NEB70657.1"/>
    </source>
</evidence>